<dbReference type="InterPro" id="IPR050324">
    <property type="entry name" value="CDP-alcohol_PTase-I"/>
</dbReference>
<evidence type="ECO:0000256" key="16">
    <source>
        <dbReference type="ARBA" id="ARBA00048586"/>
    </source>
</evidence>
<comment type="function">
    <text evidence="1">This protein catalyzes the committed step to the synthesis of the acidic phospholipids.</text>
</comment>
<evidence type="ECO:0000256" key="2">
    <source>
        <dbReference type="ARBA" id="ARBA00004141"/>
    </source>
</evidence>
<feature type="transmembrane region" description="Helical" evidence="18">
    <location>
        <begin position="162"/>
        <end position="187"/>
    </location>
</feature>
<dbReference type="Gene3D" id="1.20.120.1760">
    <property type="match status" value="1"/>
</dbReference>
<evidence type="ECO:0000256" key="15">
    <source>
        <dbReference type="ARBA" id="ARBA00033018"/>
    </source>
</evidence>
<feature type="transmembrane region" description="Helical" evidence="18">
    <location>
        <begin position="85"/>
        <end position="110"/>
    </location>
</feature>
<keyword evidence="14" id="KW-1208">Phospholipid metabolism</keyword>
<comment type="similarity">
    <text evidence="4 17">Belongs to the CDP-alcohol phosphatidyltransferase class-I family.</text>
</comment>
<dbReference type="RefSeq" id="WP_138156157.1">
    <property type="nucleotide sequence ID" value="NZ_CP039381.1"/>
</dbReference>
<dbReference type="KEGG" id="ruj:E5Z56_01175"/>
<dbReference type="OrthoDB" id="9796672at2"/>
<evidence type="ECO:0000313" key="19">
    <source>
        <dbReference type="EMBL" id="QCT06059.1"/>
    </source>
</evidence>
<dbReference type="EC" id="2.7.8.5" evidence="5"/>
<evidence type="ECO:0000256" key="1">
    <source>
        <dbReference type="ARBA" id="ARBA00003973"/>
    </source>
</evidence>
<evidence type="ECO:0000256" key="9">
    <source>
        <dbReference type="ARBA" id="ARBA00022692"/>
    </source>
</evidence>
<dbReference type="InterPro" id="IPR000462">
    <property type="entry name" value="CDP-OH_P_trans"/>
</dbReference>
<feature type="transmembrane region" description="Helical" evidence="18">
    <location>
        <begin position="20"/>
        <end position="40"/>
    </location>
</feature>
<keyword evidence="10 18" id="KW-1133">Transmembrane helix</keyword>
<dbReference type="Pfam" id="PF01066">
    <property type="entry name" value="CDP-OH_P_transf"/>
    <property type="match status" value="1"/>
</dbReference>
<dbReference type="UniPathway" id="UPA00084">
    <property type="reaction ID" value="UER00503"/>
</dbReference>
<evidence type="ECO:0000313" key="20">
    <source>
        <dbReference type="Proteomes" id="UP000301475"/>
    </source>
</evidence>
<dbReference type="GO" id="GO:0008444">
    <property type="term" value="F:CDP-diacylglycerol-glycerol-3-phosphate 3-phosphatidyltransferase activity"/>
    <property type="evidence" value="ECO:0007669"/>
    <property type="project" value="UniProtKB-EC"/>
</dbReference>
<dbReference type="GO" id="GO:0006655">
    <property type="term" value="P:phosphatidylglycerol biosynthetic process"/>
    <property type="evidence" value="ECO:0007669"/>
    <property type="project" value="UniProtKB-UniPathway"/>
</dbReference>
<keyword evidence="12 18" id="KW-0472">Membrane</keyword>
<evidence type="ECO:0000256" key="5">
    <source>
        <dbReference type="ARBA" id="ARBA00013170"/>
    </source>
</evidence>
<evidence type="ECO:0000256" key="3">
    <source>
        <dbReference type="ARBA" id="ARBA00005042"/>
    </source>
</evidence>
<comment type="subcellular location">
    <subcellularLocation>
        <location evidence="2">Membrane</location>
        <topology evidence="2">Multi-pass membrane protein</topology>
    </subcellularLocation>
</comment>
<keyword evidence="20" id="KW-1185">Reference proteome</keyword>
<keyword evidence="9 18" id="KW-0812">Transmembrane</keyword>
<evidence type="ECO:0000256" key="13">
    <source>
        <dbReference type="ARBA" id="ARBA00023209"/>
    </source>
</evidence>
<protein>
    <recommendedName>
        <fullName evidence="6">CDP-diacylglycerol--glycerol-3-phosphate 3-phosphatidyltransferase</fullName>
        <ecNumber evidence="5">2.7.8.5</ecNumber>
    </recommendedName>
    <alternativeName>
        <fullName evidence="15">Phosphatidylglycerophosphate synthase</fullName>
    </alternativeName>
</protein>
<keyword evidence="7" id="KW-0444">Lipid biosynthesis</keyword>
<evidence type="ECO:0000256" key="12">
    <source>
        <dbReference type="ARBA" id="ARBA00023136"/>
    </source>
</evidence>
<evidence type="ECO:0000256" key="17">
    <source>
        <dbReference type="RuleBase" id="RU003750"/>
    </source>
</evidence>
<evidence type="ECO:0000256" key="11">
    <source>
        <dbReference type="ARBA" id="ARBA00023098"/>
    </source>
</evidence>
<comment type="pathway">
    <text evidence="3">Phospholipid metabolism; phosphatidylglycerol biosynthesis; phosphatidylglycerol from CDP-diacylglycerol: step 1/2.</text>
</comment>
<name>A0A4P8XVL2_9FIRM</name>
<proteinExistence type="inferred from homology"/>
<evidence type="ECO:0000256" key="6">
    <source>
        <dbReference type="ARBA" id="ARBA00014944"/>
    </source>
</evidence>
<reference evidence="19 20" key="1">
    <citation type="submission" date="2019-04" db="EMBL/GenBank/DDBJ databases">
        <authorList>
            <person name="Embree M."/>
            <person name="Gaffney J.R."/>
        </authorList>
    </citation>
    <scope>NUCLEOTIDE SEQUENCE [LARGE SCALE GENOMIC DNA]</scope>
    <source>
        <strain evidence="19 20">JE7A12</strain>
    </source>
</reference>
<organism evidence="19 20">
    <name type="scientific">Ruminococcus bovis</name>
    <dbReference type="NCBI Taxonomy" id="2564099"/>
    <lineage>
        <taxon>Bacteria</taxon>
        <taxon>Bacillati</taxon>
        <taxon>Bacillota</taxon>
        <taxon>Clostridia</taxon>
        <taxon>Eubacteriales</taxon>
        <taxon>Oscillospiraceae</taxon>
        <taxon>Ruminococcus</taxon>
    </lineage>
</organism>
<feature type="transmembrane region" description="Helical" evidence="18">
    <location>
        <begin position="45"/>
        <end position="65"/>
    </location>
</feature>
<dbReference type="PIRSF" id="PIRSF000847">
    <property type="entry name" value="Phos_ph_gly_syn"/>
    <property type="match status" value="1"/>
</dbReference>
<keyword evidence="8 17" id="KW-0808">Transferase</keyword>
<feature type="transmembrane region" description="Helical" evidence="18">
    <location>
        <begin position="134"/>
        <end position="156"/>
    </location>
</feature>
<dbReference type="GO" id="GO:0016020">
    <property type="term" value="C:membrane"/>
    <property type="evidence" value="ECO:0007669"/>
    <property type="project" value="UniProtKB-SubCell"/>
</dbReference>
<accession>A0A4P8XVL2</accession>
<evidence type="ECO:0000256" key="10">
    <source>
        <dbReference type="ARBA" id="ARBA00022989"/>
    </source>
</evidence>
<dbReference type="EMBL" id="CP039381">
    <property type="protein sequence ID" value="QCT06059.1"/>
    <property type="molecule type" value="Genomic_DNA"/>
</dbReference>
<sequence length="200" mass="22156">MNSEEKKEINNDSSDEILTIPNILSFFRILLITPFMILFLNGQYVWAAVMIIISGLTDCVDGFVARHFNQVSNFGKILDPVADKLTLLAVGIGICILTPEVITVMVILIIKDLLMLIGGIALIKNDIQPPQARWYGKVGTILFYISVCTIVVLKVFGIEVPYLSVILLSITAATMIFALVKYFLLFLDLITNGSNQKKGE</sequence>
<dbReference type="PANTHER" id="PTHR14269:SF62">
    <property type="entry name" value="CDP-DIACYLGLYCEROL--GLYCEROL-3-PHOSPHATE 3-PHOSPHATIDYLTRANSFERASE 1, CHLOROPLASTIC"/>
    <property type="match status" value="1"/>
</dbReference>
<dbReference type="Proteomes" id="UP000301475">
    <property type="component" value="Chromosome"/>
</dbReference>
<evidence type="ECO:0000256" key="4">
    <source>
        <dbReference type="ARBA" id="ARBA00010441"/>
    </source>
</evidence>
<keyword evidence="13" id="KW-0594">Phospholipid biosynthesis</keyword>
<dbReference type="InterPro" id="IPR043130">
    <property type="entry name" value="CDP-OH_PTrfase_TM_dom"/>
</dbReference>
<evidence type="ECO:0000256" key="18">
    <source>
        <dbReference type="SAM" id="Phobius"/>
    </source>
</evidence>
<evidence type="ECO:0000256" key="7">
    <source>
        <dbReference type="ARBA" id="ARBA00022516"/>
    </source>
</evidence>
<keyword evidence="11" id="KW-0443">Lipid metabolism</keyword>
<evidence type="ECO:0000256" key="8">
    <source>
        <dbReference type="ARBA" id="ARBA00022679"/>
    </source>
</evidence>
<dbReference type="PROSITE" id="PS00379">
    <property type="entry name" value="CDP_ALCOHOL_P_TRANSF"/>
    <property type="match status" value="1"/>
</dbReference>
<comment type="catalytic activity">
    <reaction evidence="16">
        <text>a CDP-1,2-diacyl-sn-glycerol + sn-glycerol 3-phosphate = a 1,2-diacyl-sn-glycero-3-phospho-(1'-sn-glycero-3'-phosphate) + CMP + H(+)</text>
        <dbReference type="Rhea" id="RHEA:12593"/>
        <dbReference type="ChEBI" id="CHEBI:15378"/>
        <dbReference type="ChEBI" id="CHEBI:57597"/>
        <dbReference type="ChEBI" id="CHEBI:58332"/>
        <dbReference type="ChEBI" id="CHEBI:60110"/>
        <dbReference type="ChEBI" id="CHEBI:60377"/>
        <dbReference type="EC" id="2.7.8.5"/>
    </reaction>
</comment>
<dbReference type="InterPro" id="IPR004570">
    <property type="entry name" value="Phosphatidylglycerol_P_synth"/>
</dbReference>
<evidence type="ECO:0000256" key="14">
    <source>
        <dbReference type="ARBA" id="ARBA00023264"/>
    </source>
</evidence>
<dbReference type="AlphaFoldDB" id="A0A4P8XVL2"/>
<dbReference type="PANTHER" id="PTHR14269">
    <property type="entry name" value="CDP-DIACYLGLYCEROL--GLYCEROL-3-PHOSPHATE 3-PHOSPHATIDYLTRANSFERASE-RELATED"/>
    <property type="match status" value="1"/>
</dbReference>
<gene>
    <name evidence="19" type="ORF">E5Z56_01175</name>
</gene>
<dbReference type="InterPro" id="IPR048254">
    <property type="entry name" value="CDP_ALCOHOL_P_TRANSF_CS"/>
</dbReference>